<reference evidence="7" key="1">
    <citation type="submission" date="2022-04" db="EMBL/GenBank/DDBJ databases">
        <title>A functionally conserved STORR gene fusion in Papaver species that diverged 16.8 million years ago.</title>
        <authorList>
            <person name="Catania T."/>
        </authorList>
    </citation>
    <scope>NUCLEOTIDE SEQUENCE</scope>
    <source>
        <strain evidence="7">S-188037</strain>
    </source>
</reference>
<evidence type="ECO:0000256" key="3">
    <source>
        <dbReference type="ARBA" id="ARBA00022676"/>
    </source>
</evidence>
<comment type="similarity">
    <text evidence="1">Belongs to the glycosyltransferase 1 family. Plant sucrose synthase subfamily.</text>
</comment>
<sequence length="172" mass="19196">MLEKLSRRFFVLDECYRKATSEQKDLVKFWTAEDYQSRSHLKATTLLVTQLLLDAVGTSCCQRFEKVFGTEHVRIVGAPLSRMKGNSFCSNFHFLQDVAKELASELKAKPHLVVGNYSDGNFVASLLAHKLGAPQCQLLMLLGPNTLILIYIGKSLVTSIILHANSQLISLP</sequence>
<dbReference type="Gene3D" id="3.40.50.2000">
    <property type="entry name" value="Glycogen Phosphorylase B"/>
    <property type="match status" value="1"/>
</dbReference>
<dbReference type="InterPro" id="IPR000368">
    <property type="entry name" value="Sucrose_synth_GT-B1"/>
</dbReference>
<feature type="domain" description="Sucrose synthase first GT-B" evidence="6">
    <location>
        <begin position="40"/>
        <end position="138"/>
    </location>
</feature>
<accession>A0AAD4T4F1</accession>
<evidence type="ECO:0000256" key="2">
    <source>
        <dbReference type="ARBA" id="ARBA00012540"/>
    </source>
</evidence>
<dbReference type="GO" id="GO:0005985">
    <property type="term" value="P:sucrose metabolic process"/>
    <property type="evidence" value="ECO:0007669"/>
    <property type="project" value="InterPro"/>
</dbReference>
<comment type="caution">
    <text evidence="7">The sequence shown here is derived from an EMBL/GenBank/DDBJ whole genome shotgun (WGS) entry which is preliminary data.</text>
</comment>
<name>A0AAD4T4F1_9MAGN</name>
<dbReference type="GO" id="GO:0016157">
    <property type="term" value="F:sucrose synthase activity"/>
    <property type="evidence" value="ECO:0007669"/>
    <property type="project" value="UniProtKB-EC"/>
</dbReference>
<dbReference type="InterPro" id="IPR012820">
    <property type="entry name" value="Sucrose_synthase_pln/cyn"/>
</dbReference>
<evidence type="ECO:0000259" key="6">
    <source>
        <dbReference type="Pfam" id="PF00862"/>
    </source>
</evidence>
<dbReference type="EC" id="2.4.1.13" evidence="2"/>
<dbReference type="Proteomes" id="UP001202328">
    <property type="component" value="Unassembled WGS sequence"/>
</dbReference>
<dbReference type="EMBL" id="JAJJMB010005965">
    <property type="protein sequence ID" value="KAI3936399.1"/>
    <property type="molecule type" value="Genomic_DNA"/>
</dbReference>
<evidence type="ECO:0000256" key="5">
    <source>
        <dbReference type="ARBA" id="ARBA00049030"/>
    </source>
</evidence>
<evidence type="ECO:0000256" key="4">
    <source>
        <dbReference type="ARBA" id="ARBA00022679"/>
    </source>
</evidence>
<proteinExistence type="inferred from homology"/>
<keyword evidence="8" id="KW-1185">Reference proteome</keyword>
<keyword evidence="3" id="KW-0328">Glycosyltransferase</keyword>
<dbReference type="PANTHER" id="PTHR45839:SF7">
    <property type="entry name" value="SUCROSE SYNTHASE 1"/>
    <property type="match status" value="1"/>
</dbReference>
<dbReference type="PANTHER" id="PTHR45839">
    <property type="match status" value="1"/>
</dbReference>
<evidence type="ECO:0000256" key="1">
    <source>
        <dbReference type="ARBA" id="ARBA00005894"/>
    </source>
</evidence>
<organism evidence="7 8">
    <name type="scientific">Papaver atlanticum</name>
    <dbReference type="NCBI Taxonomy" id="357466"/>
    <lineage>
        <taxon>Eukaryota</taxon>
        <taxon>Viridiplantae</taxon>
        <taxon>Streptophyta</taxon>
        <taxon>Embryophyta</taxon>
        <taxon>Tracheophyta</taxon>
        <taxon>Spermatophyta</taxon>
        <taxon>Magnoliopsida</taxon>
        <taxon>Ranunculales</taxon>
        <taxon>Papaveraceae</taxon>
        <taxon>Papaveroideae</taxon>
        <taxon>Papaver</taxon>
    </lineage>
</organism>
<dbReference type="Pfam" id="PF00862">
    <property type="entry name" value="GT-B_Sucrose_synth"/>
    <property type="match status" value="1"/>
</dbReference>
<dbReference type="AlphaFoldDB" id="A0AAD4T4F1"/>
<keyword evidence="4" id="KW-0808">Transferase</keyword>
<evidence type="ECO:0000313" key="7">
    <source>
        <dbReference type="EMBL" id="KAI3936399.1"/>
    </source>
</evidence>
<comment type="catalytic activity">
    <reaction evidence="5">
        <text>an NDP-alpha-D-glucose + D-fructose = a ribonucleoside 5'-diphosphate + sucrose + H(+)</text>
        <dbReference type="Rhea" id="RHEA:16241"/>
        <dbReference type="ChEBI" id="CHEBI:15378"/>
        <dbReference type="ChEBI" id="CHEBI:17992"/>
        <dbReference type="ChEBI" id="CHEBI:37721"/>
        <dbReference type="ChEBI" id="CHEBI:57930"/>
        <dbReference type="ChEBI" id="CHEBI:76533"/>
        <dbReference type="EC" id="2.4.1.13"/>
    </reaction>
</comment>
<gene>
    <name evidence="7" type="ORF">MKW98_000673</name>
</gene>
<protein>
    <recommendedName>
        <fullName evidence="2">sucrose synthase</fullName>
        <ecNumber evidence="2">2.4.1.13</ecNumber>
    </recommendedName>
</protein>
<evidence type="ECO:0000313" key="8">
    <source>
        <dbReference type="Proteomes" id="UP001202328"/>
    </source>
</evidence>